<dbReference type="SUPFAM" id="SSF46785">
    <property type="entry name" value="Winged helix' DNA-binding domain"/>
    <property type="match status" value="1"/>
</dbReference>
<dbReference type="InterPro" id="IPR036388">
    <property type="entry name" value="WH-like_DNA-bd_sf"/>
</dbReference>
<dbReference type="RefSeq" id="WP_338539244.1">
    <property type="nucleotide sequence ID" value="NZ_CP104874.1"/>
</dbReference>
<reference evidence="2 3" key="1">
    <citation type="submission" date="2022-09" db="EMBL/GenBank/DDBJ databases">
        <title>Complete genome sequence of Janibacter terrae strain COS04-44, PCL-degrading bacteria isolated from oil spilled coast.</title>
        <authorList>
            <person name="Park H."/>
            <person name="Kim J.Y."/>
            <person name="An S.H."/>
            <person name="Lee C.M."/>
            <person name="Weon H.-Y."/>
        </authorList>
    </citation>
    <scope>NUCLEOTIDE SEQUENCE [LARGE SCALE GENOMIC DNA]</scope>
    <source>
        <strain evidence="2 3">COS04-44</strain>
    </source>
</reference>
<dbReference type="InterPro" id="IPR005471">
    <property type="entry name" value="Tscrpt_reg_IclR_N"/>
</dbReference>
<protein>
    <submittedName>
        <fullName evidence="2">Helix-turn-helix domain-containing protein</fullName>
    </submittedName>
</protein>
<proteinExistence type="predicted"/>
<dbReference type="Pfam" id="PF09339">
    <property type="entry name" value="HTH_IclR"/>
    <property type="match status" value="1"/>
</dbReference>
<dbReference type="Proteomes" id="UP001381003">
    <property type="component" value="Chromosome"/>
</dbReference>
<evidence type="ECO:0000313" key="2">
    <source>
        <dbReference type="EMBL" id="WWF06830.1"/>
    </source>
</evidence>
<evidence type="ECO:0000259" key="1">
    <source>
        <dbReference type="Pfam" id="PF09339"/>
    </source>
</evidence>
<gene>
    <name evidence="2" type="ORF">N5P18_08165</name>
</gene>
<evidence type="ECO:0000313" key="3">
    <source>
        <dbReference type="Proteomes" id="UP001381003"/>
    </source>
</evidence>
<accession>A0ABZ2FJU4</accession>
<keyword evidence="3" id="KW-1185">Reference proteome</keyword>
<feature type="domain" description="HTH iclR-type" evidence="1">
    <location>
        <begin position="36"/>
        <end position="81"/>
    </location>
</feature>
<dbReference type="InterPro" id="IPR036390">
    <property type="entry name" value="WH_DNA-bd_sf"/>
</dbReference>
<organism evidence="2 3">
    <name type="scientific">Janibacter terrae</name>
    <dbReference type="NCBI Taxonomy" id="103817"/>
    <lineage>
        <taxon>Bacteria</taxon>
        <taxon>Bacillati</taxon>
        <taxon>Actinomycetota</taxon>
        <taxon>Actinomycetes</taxon>
        <taxon>Micrococcales</taxon>
        <taxon>Intrasporangiaceae</taxon>
        <taxon>Janibacter</taxon>
    </lineage>
</organism>
<sequence length="232" mass="24290">MLLSAPCQFTTLDSVNNNSLGPRPTPRADPDDLGAAARVLEALRGGDGPLRIGEIAAAVGSHDNTIRGHLATLLERELIEAVPAPARGRGRPALLYSARPRPGGRAGEYRALAGAFAADLVASGGGPRVRARARRIGRAWGEHLATGAAQEGPRPDLDTALSDLGFGPERDGDLVRLTTCPLLDLAVANPDVICQVHLGLVDGIVDRREGDPEPQLTPFAEPGACHLRTPRA</sequence>
<dbReference type="EMBL" id="CP104874">
    <property type="protein sequence ID" value="WWF06830.1"/>
    <property type="molecule type" value="Genomic_DNA"/>
</dbReference>
<name>A0ABZ2FJU4_9MICO</name>
<dbReference type="Gene3D" id="1.10.10.10">
    <property type="entry name" value="Winged helix-like DNA-binding domain superfamily/Winged helix DNA-binding domain"/>
    <property type="match status" value="1"/>
</dbReference>